<comment type="catalytic activity">
    <reaction evidence="1">
        <text>dihydroxyacetone + phosphoenolpyruvate = dihydroxyacetone phosphate + pyruvate</text>
        <dbReference type="Rhea" id="RHEA:18381"/>
        <dbReference type="ChEBI" id="CHEBI:15361"/>
        <dbReference type="ChEBI" id="CHEBI:16016"/>
        <dbReference type="ChEBI" id="CHEBI:57642"/>
        <dbReference type="ChEBI" id="CHEBI:58702"/>
        <dbReference type="EC" id="2.7.1.121"/>
    </reaction>
</comment>
<reference evidence="10 11" key="1">
    <citation type="submission" date="2011-09" db="EMBL/GenBank/DDBJ databases">
        <title>The Genome Sequence of Bacillus smithii 7_3_47FAA.</title>
        <authorList>
            <consortium name="The Broad Institute Genome Sequencing Platform"/>
            <person name="Earl A."/>
            <person name="Ward D."/>
            <person name="Feldgarden M."/>
            <person name="Gevers D."/>
            <person name="Daigneault M."/>
            <person name="Strauss J."/>
            <person name="Allen-Vercoe E."/>
            <person name="Young S.K."/>
            <person name="Zeng Q."/>
            <person name="Gargeya S."/>
            <person name="Fitzgerald M."/>
            <person name="Haas B."/>
            <person name="Abouelleil A."/>
            <person name="Alvarado L."/>
            <person name="Arachchi H.M."/>
            <person name="Berlin A."/>
            <person name="Brown A."/>
            <person name="Chapman S.B."/>
            <person name="Chen Z."/>
            <person name="Dunbar C."/>
            <person name="Freedman E."/>
            <person name="Gearin G."/>
            <person name="Goldberg J."/>
            <person name="Griggs A."/>
            <person name="Gujja S."/>
            <person name="Heiman D."/>
            <person name="Howarth C."/>
            <person name="Larson L."/>
            <person name="Lui A."/>
            <person name="MacDonald P.J.P."/>
            <person name="Montmayeur A."/>
            <person name="Murphy C."/>
            <person name="Neiman D."/>
            <person name="Pearson M."/>
            <person name="Priest M."/>
            <person name="Roberts A."/>
            <person name="Saif S."/>
            <person name="Shea T."/>
            <person name="Shenoy N."/>
            <person name="Sisk P."/>
            <person name="Stolte C."/>
            <person name="Sykes S."/>
            <person name="Wortman J."/>
            <person name="Nusbaum C."/>
            <person name="Birren B."/>
        </authorList>
    </citation>
    <scope>NUCLEOTIDE SEQUENCE [LARGE SCALE GENOMIC DNA]</scope>
    <source>
        <strain evidence="10 11">7_3_47FAA</strain>
    </source>
</reference>
<dbReference type="GO" id="GO:0047324">
    <property type="term" value="F:phosphoenolpyruvate-glycerone phosphotransferase activity"/>
    <property type="evidence" value="ECO:0007669"/>
    <property type="project" value="UniProtKB-EC"/>
</dbReference>
<keyword evidence="6" id="KW-0319">Glycerol metabolism</keyword>
<accession>G9QI20</accession>
<evidence type="ECO:0000256" key="8">
    <source>
        <dbReference type="ARBA" id="ARBA00057414"/>
    </source>
</evidence>
<dbReference type="AlphaFoldDB" id="G9QI20"/>
<evidence type="ECO:0000256" key="6">
    <source>
        <dbReference type="ARBA" id="ARBA00022798"/>
    </source>
</evidence>
<sequence>MKKILNDPKNVLDEMLNGFVYANEGLVKRLEGTGVIYRTFKDEGKVGLVSGGGSGHEPSHAGFVGQGMLSAAVCGEVFTSPTPDQIVEAIKIADQGAGVLLIVKNYTGDVMNFEMAQEMAEMENIQVEKLIVDDDIAVEDSTFTAGRRGIAGTVLVHKILGAAAASGLSLEEIKTLGDQLVPNIKTIGVSISPATVPEVGKLGFQLAEDEMEYGVGIHGEPGYRREKIKTSREIAKELVNQLKKAFNWKKGDHYAVLVNGLGATPLMEQFVFMNDVHALLKEEELVIDYKKVGSFMTSIDMAGVSLTLVKLADDTWTRYLKLPVKTPAWV</sequence>
<comment type="pathway">
    <text evidence="2">Polyol metabolism; glycerol degradation.</text>
</comment>
<dbReference type="Gene3D" id="3.30.1180.20">
    <property type="entry name" value="Dihydroxyacetone kinase, domain 2"/>
    <property type="match status" value="1"/>
</dbReference>
<evidence type="ECO:0000313" key="10">
    <source>
        <dbReference type="EMBL" id="EHL79181.1"/>
    </source>
</evidence>
<dbReference type="SUPFAM" id="SSF82549">
    <property type="entry name" value="DAK1/DegV-like"/>
    <property type="match status" value="1"/>
</dbReference>
<comment type="function">
    <text evidence="8">Dihydroxyacetone binding subunit of the dihydroxyacetone kinase, which is responsible for the phosphoenolpyruvate (PEP)-dependent phosphorylation of dihydroxyacetone via a phosphoryl group transfer from DhaL-ATP.</text>
</comment>
<dbReference type="Gene3D" id="3.40.50.10440">
    <property type="entry name" value="Dihydroxyacetone kinase, domain 1"/>
    <property type="match status" value="1"/>
</dbReference>
<keyword evidence="5 10" id="KW-0418">Kinase</keyword>
<dbReference type="GO" id="GO:0019563">
    <property type="term" value="P:glycerol catabolic process"/>
    <property type="evidence" value="ECO:0007669"/>
    <property type="project" value="TreeGrafter"/>
</dbReference>
<protein>
    <recommendedName>
        <fullName evidence="3">phosphoenolpyruvate--glycerone phosphotransferase</fullName>
        <ecNumber evidence="3">2.7.1.121</ecNumber>
    </recommendedName>
</protein>
<dbReference type="RefSeq" id="WP_003352868.1">
    <property type="nucleotide sequence ID" value="NZ_JH414742.1"/>
</dbReference>
<comment type="caution">
    <text evidence="10">The sequence shown here is derived from an EMBL/GenBank/DDBJ whole genome shotgun (WGS) entry which is preliminary data.</text>
</comment>
<dbReference type="GO" id="GO:0004371">
    <property type="term" value="F:glycerone kinase activity"/>
    <property type="evidence" value="ECO:0007669"/>
    <property type="project" value="InterPro"/>
</dbReference>
<dbReference type="EC" id="2.7.1.121" evidence="3"/>
<evidence type="ECO:0000313" key="11">
    <source>
        <dbReference type="Proteomes" id="UP000011747"/>
    </source>
</evidence>
<dbReference type="NCBIfam" id="TIGR02363">
    <property type="entry name" value="dhaK1"/>
    <property type="match status" value="1"/>
</dbReference>
<comment type="subunit">
    <text evidence="7">Homodimer. The dihydroxyacetone kinase complex is composed of a homodimer of DhaM, a homodimer of DhaK and the subunit DhaL.</text>
</comment>
<gene>
    <name evidence="10" type="ORF">HMPREF1015_01384</name>
</gene>
<keyword evidence="4" id="KW-0808">Transferase</keyword>
<dbReference type="InterPro" id="IPR012736">
    <property type="entry name" value="DhaK_1"/>
</dbReference>
<dbReference type="Proteomes" id="UP000011747">
    <property type="component" value="Unassembled WGS sequence"/>
</dbReference>
<evidence type="ECO:0000256" key="7">
    <source>
        <dbReference type="ARBA" id="ARBA00046577"/>
    </source>
</evidence>
<evidence type="ECO:0000256" key="4">
    <source>
        <dbReference type="ARBA" id="ARBA00022679"/>
    </source>
</evidence>
<evidence type="ECO:0000256" key="5">
    <source>
        <dbReference type="ARBA" id="ARBA00022777"/>
    </source>
</evidence>
<name>G9QI20_9BACI</name>
<dbReference type="HOGENOM" id="CLU_017054_0_0_9"/>
<dbReference type="PANTHER" id="PTHR28629:SF4">
    <property type="entry name" value="TRIOKINASE_FMN CYCLASE"/>
    <property type="match status" value="1"/>
</dbReference>
<dbReference type="InterPro" id="IPR004006">
    <property type="entry name" value="DhaK_dom"/>
</dbReference>
<dbReference type="PATRIC" id="fig|665952.3.peg.593"/>
<evidence type="ECO:0000256" key="1">
    <source>
        <dbReference type="ARBA" id="ARBA00001113"/>
    </source>
</evidence>
<dbReference type="FunFam" id="3.40.50.10440:FF:000001">
    <property type="entry name" value="Dihydroxyacetone kinase, DhaK subunit"/>
    <property type="match status" value="1"/>
</dbReference>
<evidence type="ECO:0000256" key="2">
    <source>
        <dbReference type="ARBA" id="ARBA00004745"/>
    </source>
</evidence>
<organism evidence="10 11">
    <name type="scientific">Bacillus smithii 7_3_47FAA</name>
    <dbReference type="NCBI Taxonomy" id="665952"/>
    <lineage>
        <taxon>Bacteria</taxon>
        <taxon>Bacillati</taxon>
        <taxon>Bacillota</taxon>
        <taxon>Bacilli</taxon>
        <taxon>Bacillales</taxon>
        <taxon>Bacillaceae</taxon>
        <taxon>Bacillus</taxon>
    </lineage>
</organism>
<dbReference type="PROSITE" id="PS51481">
    <property type="entry name" value="DHAK"/>
    <property type="match status" value="1"/>
</dbReference>
<feature type="domain" description="DhaK" evidence="9">
    <location>
        <begin position="7"/>
        <end position="329"/>
    </location>
</feature>
<dbReference type="InterPro" id="IPR050861">
    <property type="entry name" value="Dihydroxyacetone_Kinase"/>
</dbReference>
<evidence type="ECO:0000256" key="3">
    <source>
        <dbReference type="ARBA" id="ARBA00012095"/>
    </source>
</evidence>
<evidence type="ECO:0000259" key="9">
    <source>
        <dbReference type="PROSITE" id="PS51481"/>
    </source>
</evidence>
<proteinExistence type="predicted"/>
<dbReference type="GO" id="GO:0005829">
    <property type="term" value="C:cytosol"/>
    <property type="evidence" value="ECO:0007669"/>
    <property type="project" value="TreeGrafter"/>
</dbReference>
<dbReference type="EMBL" id="ACWF01000027">
    <property type="protein sequence ID" value="EHL79181.1"/>
    <property type="molecule type" value="Genomic_DNA"/>
</dbReference>
<dbReference type="PANTHER" id="PTHR28629">
    <property type="entry name" value="TRIOKINASE/FMN CYCLASE"/>
    <property type="match status" value="1"/>
</dbReference>
<dbReference type="FunFam" id="3.30.1180.20:FF:000002">
    <property type="entry name" value="Dihydroxyacetone kinase subunit DhaK"/>
    <property type="match status" value="1"/>
</dbReference>
<keyword evidence="11" id="KW-1185">Reference proteome</keyword>
<dbReference type="Pfam" id="PF02733">
    <property type="entry name" value="Dak1"/>
    <property type="match status" value="1"/>
</dbReference>